<protein>
    <submittedName>
        <fullName evidence="2">Uncharacterized protein</fullName>
    </submittedName>
</protein>
<dbReference type="AlphaFoldDB" id="A0AAV8VKB6"/>
<dbReference type="Proteomes" id="UP001159042">
    <property type="component" value="Unassembled WGS sequence"/>
</dbReference>
<reference evidence="2 3" key="1">
    <citation type="journal article" date="2023" name="Insect Mol. Biol.">
        <title>Genome sequencing provides insights into the evolution of gene families encoding plant cell wall-degrading enzymes in longhorned beetles.</title>
        <authorList>
            <person name="Shin N.R."/>
            <person name="Okamura Y."/>
            <person name="Kirsch R."/>
            <person name="Pauchet Y."/>
        </authorList>
    </citation>
    <scope>NUCLEOTIDE SEQUENCE [LARGE SCALE GENOMIC DNA]</scope>
    <source>
        <strain evidence="2">EAD_L_NR</strain>
    </source>
</reference>
<proteinExistence type="predicted"/>
<accession>A0AAV8VKB6</accession>
<dbReference type="EMBL" id="JANEYG010000072">
    <property type="protein sequence ID" value="KAJ8914420.1"/>
    <property type="molecule type" value="Genomic_DNA"/>
</dbReference>
<comment type="caution">
    <text evidence="2">The sequence shown here is derived from an EMBL/GenBank/DDBJ whole genome shotgun (WGS) entry which is preliminary data.</text>
</comment>
<keyword evidence="3" id="KW-1185">Reference proteome</keyword>
<name>A0AAV8VKB6_9CUCU</name>
<evidence type="ECO:0000256" key="1">
    <source>
        <dbReference type="SAM" id="MobiDB-lite"/>
    </source>
</evidence>
<sequence>MIAANDFDYTRQQASENEIHRGSLKRISLSPATPRRAGYEKIGETNIKNLKIGNIKKYKLANPAHSPINDSHNADTKPLKLKKTSKNQHLFFENLGGEVEPISTAKVALWAKEASVIPNNFLGHITVKTDRANTDLCVEGGMREDGSFIPRILIKTDVSGEAVLPVLNISGNEVKLNKDSNLTRAEVFTEVNHTRDVNTEEIKEEEVDTDLSGADAEKVICLLNDYKDIVARNMRQVGCTNLIEMNIQLMDDKPIANVDVEALLEKNQEKMRKQFNRGRREPREYKPGELVLVRAEVSSTGQSRKLYPKYKCSYEVVKSVGNDRYLIQDIQGENQSEKLYKGIISIDRLKLVRARICIKNCKQNSNNLVST</sequence>
<feature type="region of interest" description="Disordered" evidence="1">
    <location>
        <begin position="1"/>
        <end position="22"/>
    </location>
</feature>
<evidence type="ECO:0000313" key="3">
    <source>
        <dbReference type="Proteomes" id="UP001159042"/>
    </source>
</evidence>
<organism evidence="2 3">
    <name type="scientific">Exocentrus adspersus</name>
    <dbReference type="NCBI Taxonomy" id="1586481"/>
    <lineage>
        <taxon>Eukaryota</taxon>
        <taxon>Metazoa</taxon>
        <taxon>Ecdysozoa</taxon>
        <taxon>Arthropoda</taxon>
        <taxon>Hexapoda</taxon>
        <taxon>Insecta</taxon>
        <taxon>Pterygota</taxon>
        <taxon>Neoptera</taxon>
        <taxon>Endopterygota</taxon>
        <taxon>Coleoptera</taxon>
        <taxon>Polyphaga</taxon>
        <taxon>Cucujiformia</taxon>
        <taxon>Chrysomeloidea</taxon>
        <taxon>Cerambycidae</taxon>
        <taxon>Lamiinae</taxon>
        <taxon>Acanthocinini</taxon>
        <taxon>Exocentrus</taxon>
    </lineage>
</organism>
<evidence type="ECO:0000313" key="2">
    <source>
        <dbReference type="EMBL" id="KAJ8914420.1"/>
    </source>
</evidence>
<gene>
    <name evidence="2" type="ORF">NQ315_017515</name>
</gene>